<reference evidence="1 2" key="1">
    <citation type="journal article" date="2019" name="G3 (Bethesda)">
        <title>Sequencing of a Wild Apple (Malus baccata) Genome Unravels the Differences Between Cultivated and Wild Apple Species Regarding Disease Resistance and Cold Tolerance.</title>
        <authorList>
            <person name="Chen X."/>
        </authorList>
    </citation>
    <scope>NUCLEOTIDE SEQUENCE [LARGE SCALE GENOMIC DNA]</scope>
    <source>
        <strain evidence="2">cv. Shandingzi</strain>
        <tissue evidence="1">Leaves</tissue>
    </source>
</reference>
<sequence length="119" mass="13766">MNLRGNRSGIEFSGIKLIAGSSGRQVAALGCWFLFRFFSHKDISLKVLLGGLQHESEYKSYCNAPYPRERRSYGYLIERSNLCFQHAQFVLVFSRSYGTRKATWEEFLQPSLVLVYELQ</sequence>
<name>A0A540LFF1_MALBA</name>
<dbReference type="Proteomes" id="UP000315295">
    <property type="component" value="Unassembled WGS sequence"/>
</dbReference>
<gene>
    <name evidence="1" type="ORF">C1H46_029291</name>
</gene>
<comment type="caution">
    <text evidence="1">The sequence shown here is derived from an EMBL/GenBank/DDBJ whole genome shotgun (WGS) entry which is preliminary data.</text>
</comment>
<keyword evidence="2" id="KW-1185">Reference proteome</keyword>
<dbReference type="EMBL" id="VIEB01000609">
    <property type="protein sequence ID" value="TQD85203.1"/>
    <property type="molecule type" value="Genomic_DNA"/>
</dbReference>
<evidence type="ECO:0000313" key="2">
    <source>
        <dbReference type="Proteomes" id="UP000315295"/>
    </source>
</evidence>
<proteinExistence type="predicted"/>
<protein>
    <submittedName>
        <fullName evidence="1">Uncharacterized protein</fullName>
    </submittedName>
</protein>
<dbReference type="AlphaFoldDB" id="A0A540LFF1"/>
<organism evidence="1 2">
    <name type="scientific">Malus baccata</name>
    <name type="common">Siberian crab apple</name>
    <name type="synonym">Pyrus baccata</name>
    <dbReference type="NCBI Taxonomy" id="106549"/>
    <lineage>
        <taxon>Eukaryota</taxon>
        <taxon>Viridiplantae</taxon>
        <taxon>Streptophyta</taxon>
        <taxon>Embryophyta</taxon>
        <taxon>Tracheophyta</taxon>
        <taxon>Spermatophyta</taxon>
        <taxon>Magnoliopsida</taxon>
        <taxon>eudicotyledons</taxon>
        <taxon>Gunneridae</taxon>
        <taxon>Pentapetalae</taxon>
        <taxon>rosids</taxon>
        <taxon>fabids</taxon>
        <taxon>Rosales</taxon>
        <taxon>Rosaceae</taxon>
        <taxon>Amygdaloideae</taxon>
        <taxon>Maleae</taxon>
        <taxon>Malus</taxon>
    </lineage>
</organism>
<accession>A0A540LFF1</accession>
<evidence type="ECO:0000313" key="1">
    <source>
        <dbReference type="EMBL" id="TQD85203.1"/>
    </source>
</evidence>